<dbReference type="InterPro" id="IPR002624">
    <property type="entry name" value="DCK/DGK"/>
</dbReference>
<dbReference type="InterPro" id="IPR031314">
    <property type="entry name" value="DNK_dom"/>
</dbReference>
<keyword evidence="1" id="KW-0547">Nucleotide-binding</keyword>
<keyword evidence="3" id="KW-0808">Transferase</keyword>
<dbReference type="GO" id="GO:0005737">
    <property type="term" value="C:cytoplasm"/>
    <property type="evidence" value="ECO:0007669"/>
    <property type="project" value="TreeGrafter"/>
</dbReference>
<dbReference type="EMBL" id="BLPG01000001">
    <property type="protein sequence ID" value="GFJ86381.1"/>
    <property type="molecule type" value="Genomic_DNA"/>
</dbReference>
<keyword evidence="3" id="KW-0418">Kinase</keyword>
<dbReference type="Proteomes" id="UP000482960">
    <property type="component" value="Unassembled WGS sequence"/>
</dbReference>
<evidence type="ECO:0000313" key="3">
    <source>
        <dbReference type="EMBL" id="GFJ86381.1"/>
    </source>
</evidence>
<gene>
    <name evidence="3" type="ORF">Prum_000230</name>
</gene>
<dbReference type="GO" id="GO:0005524">
    <property type="term" value="F:ATP binding"/>
    <property type="evidence" value="ECO:0007669"/>
    <property type="project" value="UniProtKB-KW"/>
</dbReference>
<dbReference type="RefSeq" id="WP_173072818.1">
    <property type="nucleotide sequence ID" value="NZ_BAABJB010000008.1"/>
</dbReference>
<dbReference type="PANTHER" id="PTHR10513:SF46">
    <property type="entry name" value="DEOXYGUANOSINE KINASE"/>
    <property type="match status" value="1"/>
</dbReference>
<protein>
    <submittedName>
        <fullName evidence="3">Deoxyguanosine kinase/deoxyadenosine kinase</fullName>
    </submittedName>
</protein>
<evidence type="ECO:0000256" key="1">
    <source>
        <dbReference type="PIRSR" id="PIRSR000705-3"/>
    </source>
</evidence>
<dbReference type="InterPro" id="IPR050566">
    <property type="entry name" value="Deoxyribonucleoside_kinase"/>
</dbReference>
<evidence type="ECO:0000259" key="2">
    <source>
        <dbReference type="Pfam" id="PF01712"/>
    </source>
</evidence>
<dbReference type="InterPro" id="IPR027417">
    <property type="entry name" value="P-loop_NTPase"/>
</dbReference>
<reference evidence="3 4" key="2">
    <citation type="submission" date="2020-03" db="EMBL/GenBank/DDBJ databases">
        <authorList>
            <person name="Ichikawa N."/>
            <person name="Kimura A."/>
            <person name="Kitahashi Y."/>
            <person name="Uohara A."/>
        </authorList>
    </citation>
    <scope>NUCLEOTIDE SEQUENCE [LARGE SCALE GENOMIC DNA]</scope>
    <source>
        <strain evidence="3 4">NBRC 108638</strain>
    </source>
</reference>
<dbReference type="Pfam" id="PF01712">
    <property type="entry name" value="dNK"/>
    <property type="match status" value="1"/>
</dbReference>
<dbReference type="SUPFAM" id="SSF52540">
    <property type="entry name" value="P-loop containing nucleoside triphosphate hydrolases"/>
    <property type="match status" value="1"/>
</dbReference>
<dbReference type="Gene3D" id="3.40.50.300">
    <property type="entry name" value="P-loop containing nucleotide triphosphate hydrolases"/>
    <property type="match status" value="1"/>
</dbReference>
<name>A0A6V8KVE6_9ACTN</name>
<keyword evidence="1" id="KW-0067">ATP-binding</keyword>
<feature type="binding site" evidence="1">
    <location>
        <begin position="29"/>
        <end position="37"/>
    </location>
    <ligand>
        <name>ATP</name>
        <dbReference type="ChEBI" id="CHEBI:30616"/>
    </ligand>
</feature>
<keyword evidence="4" id="KW-1185">Reference proteome</keyword>
<dbReference type="PANTHER" id="PTHR10513">
    <property type="entry name" value="DEOXYNUCLEOSIDE KINASE"/>
    <property type="match status" value="1"/>
</dbReference>
<comment type="caution">
    <text evidence="3">The sequence shown here is derived from an EMBL/GenBank/DDBJ whole genome shotgun (WGS) entry which is preliminary data.</text>
</comment>
<reference evidence="3 4" key="1">
    <citation type="submission" date="2020-03" db="EMBL/GenBank/DDBJ databases">
        <title>Whole genome shotgun sequence of Phytohabitans rumicis NBRC 108638.</title>
        <authorList>
            <person name="Komaki H."/>
            <person name="Tamura T."/>
        </authorList>
    </citation>
    <scope>NUCLEOTIDE SEQUENCE [LARGE SCALE GENOMIC DNA]</scope>
    <source>
        <strain evidence="3 4">NBRC 108638</strain>
    </source>
</reference>
<organism evidence="3 4">
    <name type="scientific">Phytohabitans rumicis</name>
    <dbReference type="NCBI Taxonomy" id="1076125"/>
    <lineage>
        <taxon>Bacteria</taxon>
        <taxon>Bacillati</taxon>
        <taxon>Actinomycetota</taxon>
        <taxon>Actinomycetes</taxon>
        <taxon>Micromonosporales</taxon>
        <taxon>Micromonosporaceae</taxon>
    </lineage>
</organism>
<evidence type="ECO:0000313" key="4">
    <source>
        <dbReference type="Proteomes" id="UP000482960"/>
    </source>
</evidence>
<feature type="domain" description="Deoxynucleoside kinase" evidence="2">
    <location>
        <begin position="26"/>
        <end position="221"/>
    </location>
</feature>
<accession>A0A6V8KVE6</accession>
<dbReference type="GO" id="GO:0019136">
    <property type="term" value="F:deoxynucleoside kinase activity"/>
    <property type="evidence" value="ECO:0007669"/>
    <property type="project" value="InterPro"/>
</dbReference>
<sequence>MELAAARSATGRLSDVDSGGRGLFVAVEGPTGVGKTTLVNRLSQPMDAKPFLDRFEANPFLERLYAARTPQEADAFGLLAELTFVALRVVQLREIHTQLAAGAHVLADWAMVKHAAFAAATLDPADRDRVARTCALWASDVPSPDLVIHLRADPATLLSRVAGRGREMERGLTEAYFSTLSAAFDSVLPAWGAPVLTVDAASLDVFNESAVARLADQVFQLLDGRGDRLWSALNP</sequence>
<proteinExistence type="predicted"/>
<dbReference type="AlphaFoldDB" id="A0A6V8KVE6"/>
<dbReference type="PIRSF" id="PIRSF000705">
    <property type="entry name" value="DNK"/>
    <property type="match status" value="1"/>
</dbReference>
<feature type="binding site" evidence="1">
    <location>
        <begin position="160"/>
        <end position="164"/>
    </location>
    <ligand>
        <name>ATP</name>
        <dbReference type="ChEBI" id="CHEBI:30616"/>
    </ligand>
</feature>